<feature type="signal peptide" evidence="2">
    <location>
        <begin position="1"/>
        <end position="21"/>
    </location>
</feature>
<keyword evidence="5" id="KW-1185">Reference proteome</keyword>
<accession>A0A085N8V9</accession>
<feature type="chain" id="PRO_5007379493" evidence="2">
    <location>
        <begin position="22"/>
        <end position="107"/>
    </location>
</feature>
<dbReference type="EMBL" id="KL363201">
    <property type="protein sequence ID" value="KFD55299.1"/>
    <property type="molecule type" value="Genomic_DNA"/>
</dbReference>
<evidence type="ECO:0000313" key="3">
    <source>
        <dbReference type="EMBL" id="KFD55299.1"/>
    </source>
</evidence>
<evidence type="ECO:0000313" key="5">
    <source>
        <dbReference type="Proteomes" id="UP000030764"/>
    </source>
</evidence>
<feature type="region of interest" description="Disordered" evidence="1">
    <location>
        <begin position="87"/>
        <end position="107"/>
    </location>
</feature>
<keyword evidence="2" id="KW-0732">Signal</keyword>
<proteinExistence type="predicted"/>
<dbReference type="EMBL" id="KL367530">
    <property type="protein sequence ID" value="KFD65905.1"/>
    <property type="molecule type" value="Genomic_DNA"/>
</dbReference>
<dbReference type="Proteomes" id="UP000030758">
    <property type="component" value="Unassembled WGS sequence"/>
</dbReference>
<evidence type="ECO:0000256" key="1">
    <source>
        <dbReference type="SAM" id="MobiDB-lite"/>
    </source>
</evidence>
<organism evidence="4">
    <name type="scientific">Trichuris suis</name>
    <name type="common">pig whipworm</name>
    <dbReference type="NCBI Taxonomy" id="68888"/>
    <lineage>
        <taxon>Eukaryota</taxon>
        <taxon>Metazoa</taxon>
        <taxon>Ecdysozoa</taxon>
        <taxon>Nematoda</taxon>
        <taxon>Enoplea</taxon>
        <taxon>Dorylaimia</taxon>
        <taxon>Trichinellida</taxon>
        <taxon>Trichuridae</taxon>
        <taxon>Trichuris</taxon>
    </lineage>
</organism>
<evidence type="ECO:0000256" key="2">
    <source>
        <dbReference type="SAM" id="SignalP"/>
    </source>
</evidence>
<feature type="compositionally biased region" description="Polar residues" evidence="1">
    <location>
        <begin position="95"/>
        <end position="107"/>
    </location>
</feature>
<reference evidence="4 5" key="1">
    <citation type="journal article" date="2014" name="Nat. Genet.">
        <title>Genome and transcriptome of the porcine whipworm Trichuris suis.</title>
        <authorList>
            <person name="Jex A.R."/>
            <person name="Nejsum P."/>
            <person name="Schwarz E.M."/>
            <person name="Hu L."/>
            <person name="Young N.D."/>
            <person name="Hall R.S."/>
            <person name="Korhonen P.K."/>
            <person name="Liao S."/>
            <person name="Thamsborg S."/>
            <person name="Xia J."/>
            <person name="Xu P."/>
            <person name="Wang S."/>
            <person name="Scheerlinck J.P."/>
            <person name="Hofmann A."/>
            <person name="Sternberg P.W."/>
            <person name="Wang J."/>
            <person name="Gasser R.B."/>
        </authorList>
    </citation>
    <scope>NUCLEOTIDE SEQUENCE [LARGE SCALE GENOMIC DNA]</scope>
    <source>
        <strain evidence="4">DCEP-RM93F</strain>
        <strain evidence="3">DCEP-RM93M</strain>
    </source>
</reference>
<gene>
    <name evidence="3" type="ORF">M513_03940</name>
    <name evidence="4" type="ORF">M514_03940</name>
</gene>
<dbReference type="Proteomes" id="UP000030764">
    <property type="component" value="Unassembled WGS sequence"/>
</dbReference>
<evidence type="ECO:0000313" key="4">
    <source>
        <dbReference type="EMBL" id="KFD65905.1"/>
    </source>
</evidence>
<sequence>MNNQPLFIFVFFLLLFGVCWDDDELFRRCNQGNDDEHGPIRRGSKQPVDLDTVAYKANRDDSDSVEGKTGKRSMKLCEIKINRQRRSIRYRRDATSSSSSYGSEPKR</sequence>
<protein>
    <submittedName>
        <fullName evidence="4">Uncharacterized protein</fullName>
    </submittedName>
</protein>
<name>A0A085N8V9_9BILA</name>
<dbReference type="AlphaFoldDB" id="A0A085N8V9"/>